<organism evidence="7 8">
    <name type="scientific">Bimuria novae-zelandiae CBS 107.79</name>
    <dbReference type="NCBI Taxonomy" id="1447943"/>
    <lineage>
        <taxon>Eukaryota</taxon>
        <taxon>Fungi</taxon>
        <taxon>Dikarya</taxon>
        <taxon>Ascomycota</taxon>
        <taxon>Pezizomycotina</taxon>
        <taxon>Dothideomycetes</taxon>
        <taxon>Pleosporomycetidae</taxon>
        <taxon>Pleosporales</taxon>
        <taxon>Massarineae</taxon>
        <taxon>Didymosphaeriaceae</taxon>
        <taxon>Bimuria</taxon>
    </lineage>
</organism>
<keyword evidence="3 6" id="KW-1133">Transmembrane helix</keyword>
<dbReference type="OrthoDB" id="5244543at2759"/>
<accession>A0A6A5UQC3</accession>
<evidence type="ECO:0000256" key="3">
    <source>
        <dbReference type="ARBA" id="ARBA00022989"/>
    </source>
</evidence>
<dbReference type="Proteomes" id="UP000800036">
    <property type="component" value="Unassembled WGS sequence"/>
</dbReference>
<comment type="subcellular location">
    <subcellularLocation>
        <location evidence="1">Membrane</location>
        <topology evidence="1">Single-pass membrane protein</topology>
    </subcellularLocation>
</comment>
<gene>
    <name evidence="7" type="ORF">BU23DRAFT_573849</name>
</gene>
<evidence type="ECO:0000256" key="6">
    <source>
        <dbReference type="SAM" id="Phobius"/>
    </source>
</evidence>
<proteinExistence type="predicted"/>
<evidence type="ECO:0008006" key="9">
    <source>
        <dbReference type="Google" id="ProtNLM"/>
    </source>
</evidence>
<dbReference type="InterPro" id="IPR051694">
    <property type="entry name" value="Immunoregulatory_rcpt-like"/>
</dbReference>
<reference evidence="7" key="1">
    <citation type="journal article" date="2020" name="Stud. Mycol.">
        <title>101 Dothideomycetes genomes: a test case for predicting lifestyles and emergence of pathogens.</title>
        <authorList>
            <person name="Haridas S."/>
            <person name="Albert R."/>
            <person name="Binder M."/>
            <person name="Bloem J."/>
            <person name="Labutti K."/>
            <person name="Salamov A."/>
            <person name="Andreopoulos B."/>
            <person name="Baker S."/>
            <person name="Barry K."/>
            <person name="Bills G."/>
            <person name="Bluhm B."/>
            <person name="Cannon C."/>
            <person name="Castanera R."/>
            <person name="Culley D."/>
            <person name="Daum C."/>
            <person name="Ezra D."/>
            <person name="Gonzalez J."/>
            <person name="Henrissat B."/>
            <person name="Kuo A."/>
            <person name="Liang C."/>
            <person name="Lipzen A."/>
            <person name="Lutzoni F."/>
            <person name="Magnuson J."/>
            <person name="Mondo S."/>
            <person name="Nolan M."/>
            <person name="Ohm R."/>
            <person name="Pangilinan J."/>
            <person name="Park H.-J."/>
            <person name="Ramirez L."/>
            <person name="Alfaro M."/>
            <person name="Sun H."/>
            <person name="Tritt A."/>
            <person name="Yoshinaga Y."/>
            <person name="Zwiers L.-H."/>
            <person name="Turgeon B."/>
            <person name="Goodwin S."/>
            <person name="Spatafora J."/>
            <person name="Crous P."/>
            <person name="Grigoriev I."/>
        </authorList>
    </citation>
    <scope>NUCLEOTIDE SEQUENCE</scope>
    <source>
        <strain evidence="7">CBS 107.79</strain>
    </source>
</reference>
<protein>
    <recommendedName>
        <fullName evidence="9">Mid2 domain-containing protein</fullName>
    </recommendedName>
</protein>
<feature type="region of interest" description="Disordered" evidence="5">
    <location>
        <begin position="74"/>
        <end position="105"/>
    </location>
</feature>
<evidence type="ECO:0000256" key="4">
    <source>
        <dbReference type="ARBA" id="ARBA00023136"/>
    </source>
</evidence>
<evidence type="ECO:0000256" key="1">
    <source>
        <dbReference type="ARBA" id="ARBA00004167"/>
    </source>
</evidence>
<feature type="transmembrane region" description="Helical" evidence="6">
    <location>
        <begin position="130"/>
        <end position="153"/>
    </location>
</feature>
<keyword evidence="4 6" id="KW-0472">Membrane</keyword>
<keyword evidence="8" id="KW-1185">Reference proteome</keyword>
<evidence type="ECO:0000256" key="5">
    <source>
        <dbReference type="SAM" id="MobiDB-lite"/>
    </source>
</evidence>
<dbReference type="PANTHER" id="PTHR15549:SF30">
    <property type="entry name" value="MID2 DOMAIN-CONTAINING PROTEIN"/>
    <property type="match status" value="1"/>
</dbReference>
<evidence type="ECO:0000313" key="8">
    <source>
        <dbReference type="Proteomes" id="UP000800036"/>
    </source>
</evidence>
<dbReference type="PANTHER" id="PTHR15549">
    <property type="entry name" value="PAIRED IMMUNOGLOBULIN-LIKE TYPE 2 RECEPTOR"/>
    <property type="match status" value="1"/>
</dbReference>
<evidence type="ECO:0000313" key="7">
    <source>
        <dbReference type="EMBL" id="KAF1966620.1"/>
    </source>
</evidence>
<dbReference type="GO" id="GO:0016020">
    <property type="term" value="C:membrane"/>
    <property type="evidence" value="ECO:0007669"/>
    <property type="project" value="UniProtKB-SubCell"/>
</dbReference>
<name>A0A6A5UQC3_9PLEO</name>
<keyword evidence="2 6" id="KW-0812">Transmembrane</keyword>
<dbReference type="EMBL" id="ML976743">
    <property type="protein sequence ID" value="KAF1966620.1"/>
    <property type="molecule type" value="Genomic_DNA"/>
</dbReference>
<feature type="compositionally biased region" description="Low complexity" evidence="5">
    <location>
        <begin position="85"/>
        <end position="105"/>
    </location>
</feature>
<sequence>MSSIILSSLSSIIPSVTLTRQTRTTSRPSSTLQVCTWKGHCLGDTCSNENDCDNDWVCTNQTCRTCCATEAETTFRSTQTPPPNTDLTTTSSSPTLTSATPSPSSSALISATASATIQPSSGGLSTGAKAGIGVGVGVAALLIICLVGGCWIFRRRRKTGNEPYELASVPAAYQDNDRKDLYRHHQELPTRHPPAELSAVELAELHDSDIGRQREEGKITT</sequence>
<dbReference type="GO" id="GO:0071944">
    <property type="term" value="C:cell periphery"/>
    <property type="evidence" value="ECO:0007669"/>
    <property type="project" value="UniProtKB-ARBA"/>
</dbReference>
<dbReference type="AlphaFoldDB" id="A0A6A5UQC3"/>
<evidence type="ECO:0000256" key="2">
    <source>
        <dbReference type="ARBA" id="ARBA00022692"/>
    </source>
</evidence>